<dbReference type="InterPro" id="IPR036514">
    <property type="entry name" value="SGNH_hydro_sf"/>
</dbReference>
<dbReference type="InterPro" id="IPR001087">
    <property type="entry name" value="GDSL"/>
</dbReference>
<dbReference type="AlphaFoldDB" id="A0A068U1G2"/>
<dbReference type="PANTHER" id="PTHR22835">
    <property type="entry name" value="ZINC FINGER FYVE DOMAIN CONTAINING PROTEIN"/>
    <property type="match status" value="1"/>
</dbReference>
<dbReference type="Pfam" id="PF00657">
    <property type="entry name" value="Lipase_GDSL"/>
    <property type="match status" value="1"/>
</dbReference>
<protein>
    <submittedName>
        <fullName evidence="3">Uncharacterized protein</fullName>
    </submittedName>
</protein>
<proteinExistence type="inferred from homology"/>
<evidence type="ECO:0000313" key="3">
    <source>
        <dbReference type="EMBL" id="CDP02375.1"/>
    </source>
</evidence>
<keyword evidence="2" id="KW-0325">Glycoprotein</keyword>
<dbReference type="Gene3D" id="3.40.50.1110">
    <property type="entry name" value="SGNH hydrolase"/>
    <property type="match status" value="1"/>
</dbReference>
<gene>
    <name evidence="3" type="ORF">GSCOC_T00039741001</name>
</gene>
<dbReference type="PANTHER" id="PTHR22835:SF669">
    <property type="entry name" value="ALPHA-L-FUCOSIDASE"/>
    <property type="match status" value="1"/>
</dbReference>
<dbReference type="Gramene" id="CDP02375">
    <property type="protein sequence ID" value="CDP02375"/>
    <property type="gene ID" value="GSCOC_T00039741001"/>
</dbReference>
<dbReference type="InParanoid" id="A0A068U1G2"/>
<organism evidence="3 4">
    <name type="scientific">Coffea canephora</name>
    <name type="common">Robusta coffee</name>
    <dbReference type="NCBI Taxonomy" id="49390"/>
    <lineage>
        <taxon>Eukaryota</taxon>
        <taxon>Viridiplantae</taxon>
        <taxon>Streptophyta</taxon>
        <taxon>Embryophyta</taxon>
        <taxon>Tracheophyta</taxon>
        <taxon>Spermatophyta</taxon>
        <taxon>Magnoliopsida</taxon>
        <taxon>eudicotyledons</taxon>
        <taxon>Gunneridae</taxon>
        <taxon>Pentapetalae</taxon>
        <taxon>asterids</taxon>
        <taxon>lamiids</taxon>
        <taxon>Gentianales</taxon>
        <taxon>Rubiaceae</taxon>
        <taxon>Ixoroideae</taxon>
        <taxon>Gardenieae complex</taxon>
        <taxon>Bertiereae - Coffeeae clade</taxon>
        <taxon>Coffeeae</taxon>
        <taxon>Coffea</taxon>
    </lineage>
</organism>
<dbReference type="PhylomeDB" id="A0A068U1G2"/>
<evidence type="ECO:0000313" key="4">
    <source>
        <dbReference type="Proteomes" id="UP000295252"/>
    </source>
</evidence>
<dbReference type="STRING" id="49390.A0A068U1G2"/>
<dbReference type="GO" id="GO:0016788">
    <property type="term" value="F:hydrolase activity, acting on ester bonds"/>
    <property type="evidence" value="ECO:0007669"/>
    <property type="project" value="InterPro"/>
</dbReference>
<dbReference type="EMBL" id="HG739092">
    <property type="protein sequence ID" value="CDP02375.1"/>
    <property type="molecule type" value="Genomic_DNA"/>
</dbReference>
<keyword evidence="4" id="KW-1185">Reference proteome</keyword>
<sequence>MIAPCGETYFHRFAGRGSDGCLIIDVIHLGLLLLSPYLDSVGTSFRHGANFATGGATIRRQNESWFQTGVSPFPLDIPVEHYTQFKARTAYFYDQAKIASDVNRLPRPQDFSKALYTFDIGQIDIPADHSMIRSDNQLHNKQMIYSSLLQDT</sequence>
<accession>A0A068U1G2</accession>
<dbReference type="Proteomes" id="UP000295252">
    <property type="component" value="Chromosome IX"/>
</dbReference>
<evidence type="ECO:0000256" key="1">
    <source>
        <dbReference type="ARBA" id="ARBA00008668"/>
    </source>
</evidence>
<reference evidence="4" key="1">
    <citation type="journal article" date="2014" name="Science">
        <title>The coffee genome provides insight into the convergent evolution of caffeine biosynthesis.</title>
        <authorList>
            <person name="Denoeud F."/>
            <person name="Carretero-Paulet L."/>
            <person name="Dereeper A."/>
            <person name="Droc G."/>
            <person name="Guyot R."/>
            <person name="Pietrella M."/>
            <person name="Zheng C."/>
            <person name="Alberti A."/>
            <person name="Anthony F."/>
            <person name="Aprea G."/>
            <person name="Aury J.M."/>
            <person name="Bento P."/>
            <person name="Bernard M."/>
            <person name="Bocs S."/>
            <person name="Campa C."/>
            <person name="Cenci A."/>
            <person name="Combes M.C."/>
            <person name="Crouzillat D."/>
            <person name="Da Silva C."/>
            <person name="Daddiego L."/>
            <person name="De Bellis F."/>
            <person name="Dussert S."/>
            <person name="Garsmeur O."/>
            <person name="Gayraud T."/>
            <person name="Guignon V."/>
            <person name="Jahn K."/>
            <person name="Jamilloux V."/>
            <person name="Joet T."/>
            <person name="Labadie K."/>
            <person name="Lan T."/>
            <person name="Leclercq J."/>
            <person name="Lepelley M."/>
            <person name="Leroy T."/>
            <person name="Li L.T."/>
            <person name="Librado P."/>
            <person name="Lopez L."/>
            <person name="Munoz A."/>
            <person name="Noel B."/>
            <person name="Pallavicini A."/>
            <person name="Perrotta G."/>
            <person name="Poncet V."/>
            <person name="Pot D."/>
            <person name="Priyono X."/>
            <person name="Rigoreau M."/>
            <person name="Rouard M."/>
            <person name="Rozas J."/>
            <person name="Tranchant-Dubreuil C."/>
            <person name="VanBuren R."/>
            <person name="Zhang Q."/>
            <person name="Andrade A.C."/>
            <person name="Argout X."/>
            <person name="Bertrand B."/>
            <person name="de Kochko A."/>
            <person name="Graziosi G."/>
            <person name="Henry R.J."/>
            <person name="Jayarama X."/>
            <person name="Ming R."/>
            <person name="Nagai C."/>
            <person name="Rounsley S."/>
            <person name="Sankoff D."/>
            <person name="Giuliano G."/>
            <person name="Albert V.A."/>
            <person name="Wincker P."/>
            <person name="Lashermes P."/>
        </authorList>
    </citation>
    <scope>NUCLEOTIDE SEQUENCE [LARGE SCALE GENOMIC DNA]</scope>
    <source>
        <strain evidence="4">cv. DH200-94</strain>
    </source>
</reference>
<comment type="similarity">
    <text evidence="1">Belongs to the 'GDSL' lipolytic enzyme family.</text>
</comment>
<evidence type="ECO:0000256" key="2">
    <source>
        <dbReference type="ARBA" id="ARBA00023180"/>
    </source>
</evidence>
<name>A0A068U1G2_COFCA</name>